<name>A0A3B0UVF8_9ZZZZ</name>
<dbReference type="Pfam" id="PF08220">
    <property type="entry name" value="HTH_DeoR"/>
    <property type="match status" value="1"/>
</dbReference>
<dbReference type="InterPro" id="IPR036388">
    <property type="entry name" value="WH-like_DNA-bd_sf"/>
</dbReference>
<dbReference type="EMBL" id="UOES01000422">
    <property type="protein sequence ID" value="VAW28589.1"/>
    <property type="molecule type" value="Genomic_DNA"/>
</dbReference>
<organism evidence="4">
    <name type="scientific">hydrothermal vent metagenome</name>
    <dbReference type="NCBI Taxonomy" id="652676"/>
    <lineage>
        <taxon>unclassified sequences</taxon>
        <taxon>metagenomes</taxon>
        <taxon>ecological metagenomes</taxon>
    </lineage>
</organism>
<protein>
    <recommendedName>
        <fullName evidence="3">HTH deoR-type domain-containing protein</fullName>
    </recommendedName>
</protein>
<evidence type="ECO:0000256" key="2">
    <source>
        <dbReference type="ARBA" id="ARBA00023163"/>
    </source>
</evidence>
<accession>A0A3B0UVF8</accession>
<gene>
    <name evidence="4" type="ORF">MNBD_BACTEROID06-272</name>
</gene>
<feature type="domain" description="HTH deoR-type" evidence="3">
    <location>
        <begin position="3"/>
        <end position="51"/>
    </location>
</feature>
<evidence type="ECO:0000256" key="1">
    <source>
        <dbReference type="ARBA" id="ARBA00023015"/>
    </source>
</evidence>
<keyword evidence="1" id="KW-0805">Transcription regulation</keyword>
<keyword evidence="2" id="KW-0804">Transcription</keyword>
<dbReference type="Gene3D" id="1.10.10.10">
    <property type="entry name" value="Winged helix-like DNA-binding domain superfamily/Winged helix DNA-binding domain"/>
    <property type="match status" value="1"/>
</dbReference>
<dbReference type="InterPro" id="IPR036390">
    <property type="entry name" value="WH_DNA-bd_sf"/>
</dbReference>
<evidence type="ECO:0000313" key="4">
    <source>
        <dbReference type="EMBL" id="VAW28589.1"/>
    </source>
</evidence>
<dbReference type="SUPFAM" id="SSF46785">
    <property type="entry name" value="Winged helix' DNA-binding domain"/>
    <property type="match status" value="1"/>
</dbReference>
<dbReference type="GO" id="GO:0003700">
    <property type="term" value="F:DNA-binding transcription factor activity"/>
    <property type="evidence" value="ECO:0007669"/>
    <property type="project" value="InterPro"/>
</dbReference>
<dbReference type="AlphaFoldDB" id="A0A3B0UVF8"/>
<evidence type="ECO:0000259" key="3">
    <source>
        <dbReference type="PROSITE" id="PS51000"/>
    </source>
</evidence>
<reference evidence="4" key="1">
    <citation type="submission" date="2018-06" db="EMBL/GenBank/DDBJ databases">
        <authorList>
            <person name="Zhirakovskaya E."/>
        </authorList>
    </citation>
    <scope>NUCLEOTIDE SEQUENCE</scope>
</reference>
<proteinExistence type="predicted"/>
<dbReference type="InterPro" id="IPR001034">
    <property type="entry name" value="DeoR_HTH"/>
</dbReference>
<feature type="non-terminal residue" evidence="4">
    <location>
        <position position="51"/>
    </location>
</feature>
<sequence>MTKDERQKIILHEASIHNRVLLNDLAALLAVSADTVRRDIIELDKNDEIIR</sequence>
<dbReference type="PROSITE" id="PS51000">
    <property type="entry name" value="HTH_DEOR_2"/>
    <property type="match status" value="1"/>
</dbReference>